<feature type="transmembrane region" description="Helical" evidence="1">
    <location>
        <begin position="135"/>
        <end position="154"/>
    </location>
</feature>
<evidence type="ECO:0000256" key="1">
    <source>
        <dbReference type="SAM" id="Phobius"/>
    </source>
</evidence>
<keyword evidence="1" id="KW-1133">Transmembrane helix</keyword>
<keyword evidence="1" id="KW-0472">Membrane</keyword>
<protein>
    <recommendedName>
        <fullName evidence="4">DUF5668 domain-containing protein</fullName>
    </recommendedName>
</protein>
<proteinExistence type="predicted"/>
<dbReference type="EMBL" id="JBHUHQ010000006">
    <property type="protein sequence ID" value="MFD2043345.1"/>
    <property type="molecule type" value="Genomic_DNA"/>
</dbReference>
<feature type="transmembrane region" description="Helical" evidence="1">
    <location>
        <begin position="58"/>
        <end position="78"/>
    </location>
</feature>
<feature type="transmembrane region" description="Helical" evidence="1">
    <location>
        <begin position="7"/>
        <end position="26"/>
    </location>
</feature>
<keyword evidence="1" id="KW-0812">Transmembrane</keyword>
<organism evidence="2 3">
    <name type="scientific">Ornithinibacillus salinisoli</name>
    <dbReference type="NCBI Taxonomy" id="1848459"/>
    <lineage>
        <taxon>Bacteria</taxon>
        <taxon>Bacillati</taxon>
        <taxon>Bacillota</taxon>
        <taxon>Bacilli</taxon>
        <taxon>Bacillales</taxon>
        <taxon>Bacillaceae</taxon>
        <taxon>Ornithinibacillus</taxon>
    </lineage>
</organism>
<comment type="caution">
    <text evidence="2">The sequence shown here is derived from an EMBL/GenBank/DDBJ whole genome shotgun (WGS) entry which is preliminary data.</text>
</comment>
<keyword evidence="3" id="KW-1185">Reference proteome</keyword>
<reference evidence="3" key="1">
    <citation type="journal article" date="2019" name="Int. J. Syst. Evol. Microbiol.">
        <title>The Global Catalogue of Microorganisms (GCM) 10K type strain sequencing project: providing services to taxonomists for standard genome sequencing and annotation.</title>
        <authorList>
            <consortium name="The Broad Institute Genomics Platform"/>
            <consortium name="The Broad Institute Genome Sequencing Center for Infectious Disease"/>
            <person name="Wu L."/>
            <person name="Ma J."/>
        </authorList>
    </citation>
    <scope>NUCLEOTIDE SEQUENCE [LARGE SCALE GENOMIC DNA]</scope>
    <source>
        <strain evidence="3">R28</strain>
    </source>
</reference>
<name>A0ABW4VXT6_9BACI</name>
<feature type="transmembrane region" description="Helical" evidence="1">
    <location>
        <begin position="32"/>
        <end position="51"/>
    </location>
</feature>
<dbReference type="RefSeq" id="WP_377555072.1">
    <property type="nucleotide sequence ID" value="NZ_JBHUHQ010000006.1"/>
</dbReference>
<dbReference type="Proteomes" id="UP001597383">
    <property type="component" value="Unassembled WGS sequence"/>
</dbReference>
<feature type="transmembrane region" description="Helical" evidence="1">
    <location>
        <begin position="161"/>
        <end position="180"/>
    </location>
</feature>
<feature type="transmembrane region" description="Helical" evidence="1">
    <location>
        <begin position="108"/>
        <end position="129"/>
    </location>
</feature>
<feature type="transmembrane region" description="Helical" evidence="1">
    <location>
        <begin position="84"/>
        <end position="101"/>
    </location>
</feature>
<accession>A0ABW4VXT6</accession>
<gene>
    <name evidence="2" type="ORF">ACFSJF_03480</name>
</gene>
<feature type="transmembrane region" description="Helical" evidence="1">
    <location>
        <begin position="186"/>
        <end position="205"/>
    </location>
</feature>
<sequence length="232" mass="26951">MKKYDVGFVVAGSLMTIVFLITINFITSSKYIWSVYPSIALLLFPIGFYLMKKKEYTLFSILSSLGISIYLIVENFMSTPGYPWFLYAVAPLAIYPILVILGKRAQTMPVAIIGSGSIIIYYLVLNLFLSPQYPWVIFPAFAVLWWPLTIYHVKRKAYVRFSIYASIFISVFFISVNAISSPHEIWAIYPIFVVLWWPLSMYFFVHKRQLELYSETAQKNISHKSYELKNYS</sequence>
<evidence type="ECO:0008006" key="4">
    <source>
        <dbReference type="Google" id="ProtNLM"/>
    </source>
</evidence>
<evidence type="ECO:0000313" key="3">
    <source>
        <dbReference type="Proteomes" id="UP001597383"/>
    </source>
</evidence>
<evidence type="ECO:0000313" key="2">
    <source>
        <dbReference type="EMBL" id="MFD2043345.1"/>
    </source>
</evidence>